<proteinExistence type="predicted"/>
<evidence type="ECO:0000259" key="1">
    <source>
        <dbReference type="SMART" id="SM00849"/>
    </source>
</evidence>
<dbReference type="Proteomes" id="UP000005233">
    <property type="component" value="Chromosome"/>
</dbReference>
<dbReference type="PANTHER" id="PTHR30619:SF1">
    <property type="entry name" value="RECOMBINATION PROTEIN 2"/>
    <property type="match status" value="1"/>
</dbReference>
<feature type="domain" description="Metallo-beta-lactamase" evidence="1">
    <location>
        <begin position="50"/>
        <end position="247"/>
    </location>
</feature>
<dbReference type="eggNOG" id="arCOG03009">
    <property type="taxonomic scope" value="Archaea"/>
</dbReference>
<organism evidence="2 3">
    <name type="scientific">Methanocella conradii (strain DSM 24694 / JCM 17849 / CGMCC 1.5162 / HZ254)</name>
    <dbReference type="NCBI Taxonomy" id="1041930"/>
    <lineage>
        <taxon>Archaea</taxon>
        <taxon>Methanobacteriati</taxon>
        <taxon>Methanobacteriota</taxon>
        <taxon>Stenosarchaea group</taxon>
        <taxon>Methanomicrobia</taxon>
        <taxon>Methanocellales</taxon>
        <taxon>Methanocellaceae</taxon>
        <taxon>Methanocella</taxon>
    </lineage>
</organism>
<name>H8I7E3_METCZ</name>
<dbReference type="SUPFAM" id="SSF56281">
    <property type="entry name" value="Metallo-hydrolase/oxidoreductase"/>
    <property type="match status" value="1"/>
</dbReference>
<evidence type="ECO:0000313" key="3">
    <source>
        <dbReference type="Proteomes" id="UP000005233"/>
    </source>
</evidence>
<reference evidence="2 3" key="1">
    <citation type="journal article" date="2012" name="J. Bacteriol.">
        <title>Complete genome sequence of a thermophilic methanogen, Methanocella conradii HZ254, isolated from Chinese rice field soil.</title>
        <authorList>
            <person name="Lu Z."/>
            <person name="Lu Y."/>
        </authorList>
    </citation>
    <scope>NUCLEOTIDE SEQUENCE [LARGE SCALE GENOMIC DNA]</scope>
    <source>
        <strain evidence="3">DSM 24694 / JCM 17849 / CGMCC 1.5162 / HZ254</strain>
    </source>
</reference>
<dbReference type="RefSeq" id="WP_014406640.1">
    <property type="nucleotide sequence ID" value="NC_017034.1"/>
</dbReference>
<gene>
    <name evidence="2" type="ordered locus">Mtc_2070</name>
</gene>
<protein>
    <submittedName>
        <fullName evidence="2">Hydrolase (Metallo-beta-lactamase superfamily)</fullName>
    </submittedName>
</protein>
<dbReference type="KEGG" id="mez:Mtc_2070"/>
<dbReference type="InterPro" id="IPR052159">
    <property type="entry name" value="Competence_DNA_uptake"/>
</dbReference>
<dbReference type="Pfam" id="PF00753">
    <property type="entry name" value="Lactamase_B"/>
    <property type="match status" value="1"/>
</dbReference>
<dbReference type="GeneID" id="11972225"/>
<keyword evidence="2" id="KW-0378">Hydrolase</keyword>
<dbReference type="GO" id="GO:0016787">
    <property type="term" value="F:hydrolase activity"/>
    <property type="evidence" value="ECO:0007669"/>
    <property type="project" value="UniProtKB-KW"/>
</dbReference>
<dbReference type="InterPro" id="IPR035681">
    <property type="entry name" value="ComA-like_MBL"/>
</dbReference>
<accession>H8I7E3</accession>
<dbReference type="PANTHER" id="PTHR30619">
    <property type="entry name" value="DNA INTERNALIZATION/COMPETENCE PROTEIN COMEC/REC2"/>
    <property type="match status" value="1"/>
</dbReference>
<dbReference type="EMBL" id="CP003243">
    <property type="protein sequence ID" value="AFD00809.1"/>
    <property type="molecule type" value="Genomic_DNA"/>
</dbReference>
<dbReference type="HOGENOM" id="CLU_010363_0_3_2"/>
<evidence type="ECO:0000313" key="2">
    <source>
        <dbReference type="EMBL" id="AFD00809.1"/>
    </source>
</evidence>
<keyword evidence="3" id="KW-1185">Reference proteome</keyword>
<dbReference type="InterPro" id="IPR001279">
    <property type="entry name" value="Metallo-B-lactamas"/>
</dbReference>
<dbReference type="InterPro" id="IPR036866">
    <property type="entry name" value="RibonucZ/Hydroxyglut_hydro"/>
</dbReference>
<dbReference type="OrthoDB" id="3327at2157"/>
<sequence length="311" mass="33190">MSAYGKKAKTIGAAVGLFLLVALAICYVLIYGGGLEKRDNLAVHFIDVGQGDSILVVAGDRAMLVDGGRRDGGPIVAAYLKSRNISTIDVMVSTHPHADHIGGLLTVLKEFPVKLVVDSGIAHPSQTYESYLRLIDELNIPYKVAEAGQAIELAPGVQVEVLAPPHVKIEDSVNENSIVLKVTHGSVAFLLMGDAGFPEEKHLMSSSRSLKSDVLKVPHHGSRYSLSEAFLSRAKPEVSVIEVGPNKYGHPSPETLARLERAGSIIYRTDLNGSVVIATDGRSFTVTPQHETSSAEKLICSPTNAGMKCST</sequence>
<dbReference type="AlphaFoldDB" id="H8I7E3"/>
<dbReference type="SMART" id="SM00849">
    <property type="entry name" value="Lactamase_B"/>
    <property type="match status" value="1"/>
</dbReference>
<dbReference type="STRING" id="1041930.Mtc_2070"/>
<dbReference type="CDD" id="cd07731">
    <property type="entry name" value="ComA-like_MBL-fold"/>
    <property type="match status" value="1"/>
</dbReference>
<dbReference type="Gene3D" id="3.60.15.10">
    <property type="entry name" value="Ribonuclease Z/Hydroxyacylglutathione hydrolase-like"/>
    <property type="match status" value="1"/>
</dbReference>